<reference evidence="1" key="2">
    <citation type="submission" date="2023-01" db="EMBL/GenBank/DDBJ databases">
        <authorList>
            <person name="Sun Q."/>
            <person name="Evtushenko L."/>
        </authorList>
    </citation>
    <scope>NUCLEOTIDE SEQUENCE</scope>
    <source>
        <strain evidence="1">VKM Ac-1321</strain>
    </source>
</reference>
<name>A0A9W6KRU8_9ACTN</name>
<sequence>MTLAELRTLLTAAGLAATIGASGWAFDGLFKSTQARVPDGRAGGLKPLVVLEDSVHSVFDSEDGLFPGHSADITMRVANPNRVAMTITSITPAATAAKLVKAGTTPDDDATRAYCTDRLTLATTPVFAIDEHPAAYRIPSLTEVTIVLRSAVTLNPDTDDRCQRMQFETRWTVAGQNA</sequence>
<protein>
    <submittedName>
        <fullName evidence="1">Uncharacterized protein</fullName>
    </submittedName>
</protein>
<proteinExistence type="predicted"/>
<dbReference type="RefSeq" id="WP_261962526.1">
    <property type="nucleotide sequence ID" value="NZ_BAAAXA010000001.1"/>
</dbReference>
<gene>
    <name evidence="1" type="ORF">GCM10017581_061360</name>
</gene>
<reference evidence="1" key="1">
    <citation type="journal article" date="2014" name="Int. J. Syst. Evol. Microbiol.">
        <title>Complete genome sequence of Corynebacterium casei LMG S-19264T (=DSM 44701T), isolated from a smear-ripened cheese.</title>
        <authorList>
            <consortium name="US DOE Joint Genome Institute (JGI-PGF)"/>
            <person name="Walter F."/>
            <person name="Albersmeier A."/>
            <person name="Kalinowski J."/>
            <person name="Ruckert C."/>
        </authorList>
    </citation>
    <scope>NUCLEOTIDE SEQUENCE</scope>
    <source>
        <strain evidence="1">VKM Ac-1321</strain>
    </source>
</reference>
<dbReference type="Proteomes" id="UP001143480">
    <property type="component" value="Unassembled WGS sequence"/>
</dbReference>
<evidence type="ECO:0000313" key="2">
    <source>
        <dbReference type="Proteomes" id="UP001143480"/>
    </source>
</evidence>
<accession>A0A9W6KRU8</accession>
<comment type="caution">
    <text evidence="1">The sequence shown here is derived from an EMBL/GenBank/DDBJ whole genome shotgun (WGS) entry which is preliminary data.</text>
</comment>
<organism evidence="1 2">
    <name type="scientific">Dactylosporangium matsuzakiense</name>
    <dbReference type="NCBI Taxonomy" id="53360"/>
    <lineage>
        <taxon>Bacteria</taxon>
        <taxon>Bacillati</taxon>
        <taxon>Actinomycetota</taxon>
        <taxon>Actinomycetes</taxon>
        <taxon>Micromonosporales</taxon>
        <taxon>Micromonosporaceae</taxon>
        <taxon>Dactylosporangium</taxon>
    </lineage>
</organism>
<keyword evidence="2" id="KW-1185">Reference proteome</keyword>
<dbReference type="EMBL" id="BSFP01000044">
    <property type="protein sequence ID" value="GLL04389.1"/>
    <property type="molecule type" value="Genomic_DNA"/>
</dbReference>
<evidence type="ECO:0000313" key="1">
    <source>
        <dbReference type="EMBL" id="GLL04389.1"/>
    </source>
</evidence>
<dbReference type="AlphaFoldDB" id="A0A9W6KRU8"/>